<proteinExistence type="predicted"/>
<keyword evidence="1 4" id="KW-0808">Transferase</keyword>
<name>A0A2A4T5Z6_9DELT</name>
<dbReference type="Proteomes" id="UP000218113">
    <property type="component" value="Unassembled WGS sequence"/>
</dbReference>
<dbReference type="AlphaFoldDB" id="A0A2A4T5Z6"/>
<dbReference type="PANTHER" id="PTHR10434:SF9">
    <property type="entry name" value="PHOSPHOLIPID_GLYCEROL ACYLTRANSFERASE DOMAIN-CONTAINING PROTEIN"/>
    <property type="match status" value="1"/>
</dbReference>
<dbReference type="Pfam" id="PF01553">
    <property type="entry name" value="Acyltransferase"/>
    <property type="match status" value="1"/>
</dbReference>
<evidence type="ECO:0000256" key="2">
    <source>
        <dbReference type="ARBA" id="ARBA00023315"/>
    </source>
</evidence>
<sequence>MQRTIYNTPGVRQFGIALSWAGLKLAGWKLEGTAPTEGKYVLIAVPHTSNWDFPITLALAFIFKFDIFWMGKDTLFKGAMGPIMKWLGGIPINRSSSHNVVQQTIDAFNANDRLVVAIPPEGTRSKVDQWKTGFYHIAVGAKVPIGRGYLDYKHKIGGFLPTFYPTGDVEKDILELRNSYSHISGRFTDQCSLD</sequence>
<keyword evidence="2 4" id="KW-0012">Acyltransferase</keyword>
<comment type="caution">
    <text evidence="4">The sequence shown here is derived from an EMBL/GenBank/DDBJ whole genome shotgun (WGS) entry which is preliminary data.</text>
</comment>
<dbReference type="CDD" id="cd07988">
    <property type="entry name" value="LPLAT_ABO13168-like"/>
    <property type="match status" value="1"/>
</dbReference>
<dbReference type="SUPFAM" id="SSF69593">
    <property type="entry name" value="Glycerol-3-phosphate (1)-acyltransferase"/>
    <property type="match status" value="1"/>
</dbReference>
<accession>A0A2A4T5Z6</accession>
<reference evidence="5" key="1">
    <citation type="submission" date="2017-08" db="EMBL/GenBank/DDBJ databases">
        <title>A dynamic microbial community with high functional redundancy inhabits the cold, oxic subseafloor aquifer.</title>
        <authorList>
            <person name="Tully B.J."/>
            <person name="Wheat C.G."/>
            <person name="Glazer B.T."/>
            <person name="Huber J.A."/>
        </authorList>
    </citation>
    <scope>NUCLEOTIDE SEQUENCE [LARGE SCALE GENOMIC DNA]</scope>
</reference>
<dbReference type="GO" id="GO:0006654">
    <property type="term" value="P:phosphatidic acid biosynthetic process"/>
    <property type="evidence" value="ECO:0007669"/>
    <property type="project" value="TreeGrafter"/>
</dbReference>
<dbReference type="InterPro" id="IPR002123">
    <property type="entry name" value="Plipid/glycerol_acylTrfase"/>
</dbReference>
<evidence type="ECO:0000313" key="5">
    <source>
        <dbReference type="Proteomes" id="UP000218113"/>
    </source>
</evidence>
<feature type="domain" description="Phospholipid/glycerol acyltransferase" evidence="3">
    <location>
        <begin position="41"/>
        <end position="150"/>
    </location>
</feature>
<evidence type="ECO:0000259" key="3">
    <source>
        <dbReference type="SMART" id="SM00563"/>
    </source>
</evidence>
<dbReference type="SMART" id="SM00563">
    <property type="entry name" value="PlsC"/>
    <property type="match status" value="1"/>
</dbReference>
<dbReference type="EMBL" id="NVSR01000022">
    <property type="protein sequence ID" value="PCI28983.1"/>
    <property type="molecule type" value="Genomic_DNA"/>
</dbReference>
<gene>
    <name evidence="4" type="ORF">COB67_05205</name>
</gene>
<dbReference type="GO" id="GO:0003841">
    <property type="term" value="F:1-acylglycerol-3-phosphate O-acyltransferase activity"/>
    <property type="evidence" value="ECO:0007669"/>
    <property type="project" value="TreeGrafter"/>
</dbReference>
<organism evidence="4 5">
    <name type="scientific">SAR324 cluster bacterium</name>
    <dbReference type="NCBI Taxonomy" id="2024889"/>
    <lineage>
        <taxon>Bacteria</taxon>
        <taxon>Deltaproteobacteria</taxon>
        <taxon>SAR324 cluster</taxon>
    </lineage>
</organism>
<dbReference type="PANTHER" id="PTHR10434">
    <property type="entry name" value="1-ACYL-SN-GLYCEROL-3-PHOSPHATE ACYLTRANSFERASE"/>
    <property type="match status" value="1"/>
</dbReference>
<evidence type="ECO:0000256" key="1">
    <source>
        <dbReference type="ARBA" id="ARBA00022679"/>
    </source>
</evidence>
<protein>
    <submittedName>
        <fullName evidence="4">Glycerol acyltransferase</fullName>
    </submittedName>
</protein>
<evidence type="ECO:0000313" key="4">
    <source>
        <dbReference type="EMBL" id="PCI28983.1"/>
    </source>
</evidence>